<evidence type="ECO:0000256" key="1">
    <source>
        <dbReference type="ARBA" id="ARBA00004167"/>
    </source>
</evidence>
<dbReference type="AlphaFoldDB" id="A0AAN7MP41"/>
<feature type="domain" description="Trichome birefringence-like N-terminal" evidence="10">
    <location>
        <begin position="135"/>
        <end position="188"/>
    </location>
</feature>
<dbReference type="InterPro" id="IPR026057">
    <property type="entry name" value="TBL_C"/>
</dbReference>
<evidence type="ECO:0000256" key="2">
    <source>
        <dbReference type="ARBA" id="ARBA00007727"/>
    </source>
</evidence>
<evidence type="ECO:0000256" key="5">
    <source>
        <dbReference type="ARBA" id="ARBA00022989"/>
    </source>
</evidence>
<evidence type="ECO:0000256" key="8">
    <source>
        <dbReference type="SAM" id="Phobius"/>
    </source>
</evidence>
<feature type="transmembrane region" description="Helical" evidence="8">
    <location>
        <begin position="30"/>
        <end position="49"/>
    </location>
</feature>
<keyword evidence="5 8" id="KW-1133">Transmembrane helix</keyword>
<evidence type="ECO:0000313" key="11">
    <source>
        <dbReference type="EMBL" id="KAK4798591.1"/>
    </source>
</evidence>
<dbReference type="Pfam" id="PF14416">
    <property type="entry name" value="PMR5N"/>
    <property type="match status" value="1"/>
</dbReference>
<feature type="compositionally biased region" description="Basic and acidic residues" evidence="7">
    <location>
        <begin position="85"/>
        <end position="112"/>
    </location>
</feature>
<dbReference type="Proteomes" id="UP001346149">
    <property type="component" value="Unassembled WGS sequence"/>
</dbReference>
<keyword evidence="4" id="KW-0735">Signal-anchor</keyword>
<feature type="compositionally biased region" description="Polar residues" evidence="7">
    <location>
        <begin position="59"/>
        <end position="71"/>
    </location>
</feature>
<keyword evidence="6 8" id="KW-0472">Membrane</keyword>
<dbReference type="Pfam" id="PF13839">
    <property type="entry name" value="PC-Esterase"/>
    <property type="match status" value="1"/>
</dbReference>
<accession>A0AAN7MP41</accession>
<gene>
    <name evidence="11" type="ORF">SAY86_030917</name>
</gene>
<comment type="caution">
    <text evidence="11">The sequence shown here is derived from an EMBL/GenBank/DDBJ whole genome shotgun (WGS) entry which is preliminary data.</text>
</comment>
<proteinExistence type="inferred from homology"/>
<evidence type="ECO:0000256" key="4">
    <source>
        <dbReference type="ARBA" id="ARBA00022968"/>
    </source>
</evidence>
<evidence type="ECO:0008006" key="13">
    <source>
        <dbReference type="Google" id="ProtNLM"/>
    </source>
</evidence>
<comment type="similarity">
    <text evidence="2">Belongs to the PC-esterase family. TBL subfamily.</text>
</comment>
<organism evidence="11 12">
    <name type="scientific">Trapa natans</name>
    <name type="common">Water chestnut</name>
    <dbReference type="NCBI Taxonomy" id="22666"/>
    <lineage>
        <taxon>Eukaryota</taxon>
        <taxon>Viridiplantae</taxon>
        <taxon>Streptophyta</taxon>
        <taxon>Embryophyta</taxon>
        <taxon>Tracheophyta</taxon>
        <taxon>Spermatophyta</taxon>
        <taxon>Magnoliopsida</taxon>
        <taxon>eudicotyledons</taxon>
        <taxon>Gunneridae</taxon>
        <taxon>Pentapetalae</taxon>
        <taxon>rosids</taxon>
        <taxon>malvids</taxon>
        <taxon>Myrtales</taxon>
        <taxon>Lythraceae</taxon>
        <taxon>Trapa</taxon>
    </lineage>
</organism>
<evidence type="ECO:0000259" key="10">
    <source>
        <dbReference type="Pfam" id="PF14416"/>
    </source>
</evidence>
<evidence type="ECO:0000313" key="12">
    <source>
        <dbReference type="Proteomes" id="UP001346149"/>
    </source>
</evidence>
<comment type="subcellular location">
    <subcellularLocation>
        <location evidence="1">Membrane</location>
        <topology evidence="1">Single-pass membrane protein</topology>
    </subcellularLocation>
</comment>
<dbReference type="PANTHER" id="PTHR32285:SF10">
    <property type="entry name" value="XYLAN O-ACETYLTRANSFERASE 1"/>
    <property type="match status" value="1"/>
</dbReference>
<dbReference type="InterPro" id="IPR029962">
    <property type="entry name" value="TBL"/>
</dbReference>
<evidence type="ECO:0000256" key="7">
    <source>
        <dbReference type="SAM" id="MobiDB-lite"/>
    </source>
</evidence>
<dbReference type="PANTHER" id="PTHR32285">
    <property type="entry name" value="PROTEIN TRICHOME BIREFRINGENCE-LIKE 9-RELATED"/>
    <property type="match status" value="1"/>
</dbReference>
<protein>
    <recommendedName>
        <fullName evidence="13">Trichome birefringence-like N-terminal domain-containing protein</fullName>
    </recommendedName>
</protein>
<sequence>MQPLPHRKTPLFLPSESFSFSMKATARKGANLRIFVAAVFIFLFGFVLYNEDLKSIAQSRPLSTSSPTQEAIQEPAGLDDPIQEPAKEDETRVEKKEDEPPKDRVDEPKIIDEVTATEGRGEELDRSGVELPPEGCDLFSGEWVLDNGTHPLYKEDDCEFLTRQVTCLRNGRKDSLFQQWRWQPRDCSLPKFDAKLLLKKLRNKRMMFVGDSLNRNQWESMVCLAQSVVPLGKKSLSRTGSLSIFRMEDHNATIEFYWAPFLVESNSDDPSAHSISDRIIAPESINKHAQHWKGVDFLIFNTYIWWMNSGTAKVKRGSLDEGWTVYDEIDRVVVYGRVLRTWASWIEQNVDPTRTMVFLSSMSPNHYKSTYWNNPDGIKCAMETAPIEKASGLVNVGTDMRLFAVALNTTQSMAKVHVNFMNITTLSEYRKDAHTSIYTIRQGKILTREQMADPQTYADCIHWCLPGLPDTWNELVYARIVSRS</sequence>
<reference evidence="11 12" key="1">
    <citation type="journal article" date="2023" name="Hortic Res">
        <title>Pangenome of water caltrop reveals structural variations and asymmetric subgenome divergence after allopolyploidization.</title>
        <authorList>
            <person name="Zhang X."/>
            <person name="Chen Y."/>
            <person name="Wang L."/>
            <person name="Yuan Y."/>
            <person name="Fang M."/>
            <person name="Shi L."/>
            <person name="Lu R."/>
            <person name="Comes H.P."/>
            <person name="Ma Y."/>
            <person name="Chen Y."/>
            <person name="Huang G."/>
            <person name="Zhou Y."/>
            <person name="Zheng Z."/>
            <person name="Qiu Y."/>
        </authorList>
    </citation>
    <scope>NUCLEOTIDE SEQUENCE [LARGE SCALE GENOMIC DNA]</scope>
    <source>
        <strain evidence="11">F231</strain>
    </source>
</reference>
<dbReference type="GO" id="GO:0016020">
    <property type="term" value="C:membrane"/>
    <property type="evidence" value="ECO:0007669"/>
    <property type="project" value="UniProtKB-SubCell"/>
</dbReference>
<name>A0AAN7MP41_TRANT</name>
<dbReference type="InterPro" id="IPR025846">
    <property type="entry name" value="TBL_N"/>
</dbReference>
<dbReference type="EMBL" id="JAXQNO010000005">
    <property type="protein sequence ID" value="KAK4798591.1"/>
    <property type="molecule type" value="Genomic_DNA"/>
</dbReference>
<feature type="region of interest" description="Disordered" evidence="7">
    <location>
        <begin position="59"/>
        <end position="127"/>
    </location>
</feature>
<dbReference type="GO" id="GO:0016413">
    <property type="term" value="F:O-acetyltransferase activity"/>
    <property type="evidence" value="ECO:0007669"/>
    <property type="project" value="InterPro"/>
</dbReference>
<evidence type="ECO:0000256" key="3">
    <source>
        <dbReference type="ARBA" id="ARBA00022692"/>
    </source>
</evidence>
<evidence type="ECO:0000256" key="6">
    <source>
        <dbReference type="ARBA" id="ARBA00023136"/>
    </source>
</evidence>
<keyword evidence="12" id="KW-1185">Reference proteome</keyword>
<dbReference type="GO" id="GO:0005794">
    <property type="term" value="C:Golgi apparatus"/>
    <property type="evidence" value="ECO:0007669"/>
    <property type="project" value="TreeGrafter"/>
</dbReference>
<feature type="domain" description="Trichome birefringence-like C-terminal" evidence="9">
    <location>
        <begin position="189"/>
        <end position="478"/>
    </location>
</feature>
<keyword evidence="3 8" id="KW-0812">Transmembrane</keyword>
<evidence type="ECO:0000259" key="9">
    <source>
        <dbReference type="Pfam" id="PF13839"/>
    </source>
</evidence>